<protein>
    <recommendedName>
        <fullName evidence="5">EKC/KEOPS complex subunit GON7</fullName>
    </recommendedName>
</protein>
<dbReference type="OrthoDB" id="2288868at2759"/>
<comment type="subcellular location">
    <subcellularLocation>
        <location evidence="2">Chromosome</location>
        <location evidence="2">Telomere</location>
    </subcellularLocation>
    <subcellularLocation>
        <location evidence="1">Nucleus</location>
    </subcellularLocation>
</comment>
<evidence type="ECO:0000256" key="8">
    <source>
        <dbReference type="ARBA" id="ARBA00022895"/>
    </source>
</evidence>
<reference evidence="16" key="1">
    <citation type="journal article" date="2015" name="PLoS Genet.">
        <title>The dynamic genome and transcriptome of the human fungal pathogen Blastomyces and close relative Emmonsia.</title>
        <authorList>
            <person name="Munoz J.F."/>
            <person name="Gauthier G.M."/>
            <person name="Desjardins C.A."/>
            <person name="Gallo J.E."/>
            <person name="Holder J."/>
            <person name="Sullivan T.D."/>
            <person name="Marty A.J."/>
            <person name="Carmen J.C."/>
            <person name="Chen Z."/>
            <person name="Ding L."/>
            <person name="Gujja S."/>
            <person name="Magrini V."/>
            <person name="Misas E."/>
            <person name="Mitreva M."/>
            <person name="Priest M."/>
            <person name="Saif S."/>
            <person name="Whiston E.A."/>
            <person name="Young S."/>
            <person name="Zeng Q."/>
            <person name="Goldman W.E."/>
            <person name="Mardis E.R."/>
            <person name="Taylor J.W."/>
            <person name="McEwen J.G."/>
            <person name="Clay O.K."/>
            <person name="Klein B.S."/>
            <person name="Cuomo C.A."/>
        </authorList>
    </citation>
    <scope>NUCLEOTIDE SEQUENCE [LARGE SCALE GENOMIC DNA]</scope>
    <source>
        <strain evidence="16">UAMH 3008</strain>
    </source>
</reference>
<evidence type="ECO:0000256" key="5">
    <source>
        <dbReference type="ARBA" id="ARBA00019746"/>
    </source>
</evidence>
<feature type="compositionally biased region" description="Acidic residues" evidence="14">
    <location>
        <begin position="109"/>
        <end position="124"/>
    </location>
</feature>
<evidence type="ECO:0000256" key="12">
    <source>
        <dbReference type="ARBA" id="ARBA00023242"/>
    </source>
</evidence>
<comment type="similarity">
    <text evidence="3">Belongs to the GON7 family.</text>
</comment>
<keyword evidence="9" id="KW-0805">Transcription regulation</keyword>
<evidence type="ECO:0000256" key="9">
    <source>
        <dbReference type="ARBA" id="ARBA00023015"/>
    </source>
</evidence>
<dbReference type="AlphaFoldDB" id="A0A0G2J0E3"/>
<feature type="region of interest" description="Disordered" evidence="14">
    <location>
        <begin position="84"/>
        <end position="124"/>
    </location>
</feature>
<comment type="subunit">
    <text evidence="4">Component of the EKC/KEOPS complex composed of at least BUD32, CGI121, GON7, KAE1 and PCC1; the whole complex dimerizes.</text>
</comment>
<proteinExistence type="inferred from homology"/>
<dbReference type="GO" id="GO:0000781">
    <property type="term" value="C:chromosome, telomeric region"/>
    <property type="evidence" value="ECO:0007669"/>
    <property type="project" value="UniProtKB-SubCell"/>
</dbReference>
<feature type="region of interest" description="Disordered" evidence="14">
    <location>
        <begin position="22"/>
        <end position="59"/>
    </location>
</feature>
<keyword evidence="8" id="KW-0779">Telomere</keyword>
<comment type="caution">
    <text evidence="15">The sequence shown here is derived from an EMBL/GenBank/DDBJ whole genome shotgun (WGS) entry which is preliminary data.</text>
</comment>
<feature type="compositionally biased region" description="Polar residues" evidence="14">
    <location>
        <begin position="29"/>
        <end position="41"/>
    </location>
</feature>
<evidence type="ECO:0000256" key="1">
    <source>
        <dbReference type="ARBA" id="ARBA00004123"/>
    </source>
</evidence>
<dbReference type="Proteomes" id="UP000034164">
    <property type="component" value="Unassembled WGS sequence"/>
</dbReference>
<dbReference type="GO" id="GO:0005634">
    <property type="term" value="C:nucleus"/>
    <property type="evidence" value="ECO:0007669"/>
    <property type="project" value="UniProtKB-SubCell"/>
</dbReference>
<dbReference type="InterPro" id="IPR014849">
    <property type="entry name" value="EKC/KEOPS_Gon7"/>
</dbReference>
<keyword evidence="7" id="KW-0819">tRNA processing</keyword>
<dbReference type="GO" id="GO:0008033">
    <property type="term" value="P:tRNA processing"/>
    <property type="evidence" value="ECO:0007669"/>
    <property type="project" value="UniProtKB-KW"/>
</dbReference>
<evidence type="ECO:0000256" key="7">
    <source>
        <dbReference type="ARBA" id="ARBA00022694"/>
    </source>
</evidence>
<evidence type="ECO:0000256" key="4">
    <source>
        <dbReference type="ARBA" id="ARBA00011534"/>
    </source>
</evidence>
<dbReference type="VEuPathDB" id="FungiDB:EMCG_00426"/>
<name>A0A0G2J0E3_9EURO</name>
<organism evidence="15 16">
    <name type="scientific">[Emmonsia] crescens</name>
    <dbReference type="NCBI Taxonomy" id="73230"/>
    <lineage>
        <taxon>Eukaryota</taxon>
        <taxon>Fungi</taxon>
        <taxon>Dikarya</taxon>
        <taxon>Ascomycota</taxon>
        <taxon>Pezizomycotina</taxon>
        <taxon>Eurotiomycetes</taxon>
        <taxon>Eurotiomycetidae</taxon>
        <taxon>Onygenales</taxon>
        <taxon>Ajellomycetaceae</taxon>
        <taxon>Emergomyces</taxon>
    </lineage>
</organism>
<evidence type="ECO:0000256" key="3">
    <source>
        <dbReference type="ARBA" id="ARBA00008529"/>
    </source>
</evidence>
<dbReference type="Pfam" id="PF08738">
    <property type="entry name" value="Gon7"/>
    <property type="match status" value="1"/>
</dbReference>
<evidence type="ECO:0000256" key="6">
    <source>
        <dbReference type="ARBA" id="ARBA00022454"/>
    </source>
</evidence>
<keyword evidence="10" id="KW-0010">Activator</keyword>
<dbReference type="EMBL" id="LCZI01001147">
    <property type="protein sequence ID" value="KKZ62259.1"/>
    <property type="molecule type" value="Genomic_DNA"/>
</dbReference>
<keyword evidence="6" id="KW-0158">Chromosome</keyword>
<accession>A0A0G2J0E3</accession>
<gene>
    <name evidence="15" type="ORF">EMCG_00426</name>
</gene>
<sequence>MASPPNTPSKCPSILHATYTAPATPSASQVQPGRTHTFTHALSSSLPQSPDSSDGTVEKTAYLSELRRAVRALQTEINEFLTARMDEDNTNNRQLASGGDDRTKSERESMEEENYGEEVLDDED</sequence>
<evidence type="ECO:0000256" key="2">
    <source>
        <dbReference type="ARBA" id="ARBA00004574"/>
    </source>
</evidence>
<evidence type="ECO:0000256" key="11">
    <source>
        <dbReference type="ARBA" id="ARBA00023163"/>
    </source>
</evidence>
<evidence type="ECO:0000313" key="16">
    <source>
        <dbReference type="Proteomes" id="UP000034164"/>
    </source>
</evidence>
<evidence type="ECO:0000313" key="15">
    <source>
        <dbReference type="EMBL" id="KKZ62259.1"/>
    </source>
</evidence>
<feature type="compositionally biased region" description="Basic and acidic residues" evidence="14">
    <location>
        <begin position="99"/>
        <end position="108"/>
    </location>
</feature>
<comment type="function">
    <text evidence="13">Component of the EKC/KEOPS complex that is required for the formation of a threonylcarbamoyl group on adenosine at position 37 (t(6)A37) in tRNAs that read codons beginning with adenine. The complex is probably involved in the transfer of the threonylcarbamoyl moiety of threonylcarbamoyl-AMP (TC-AMP) to the N6 group of A37. GON7 likely plays a supporting role to the catalytic subunit KAE1 in the complex. The EKC/KEOPS complex also promotes both telomere uncapping and telomere elongation. The complex is required for efficient recruitment of transcriptional coactivators.</text>
</comment>
<keyword evidence="11" id="KW-0804">Transcription</keyword>
<evidence type="ECO:0000256" key="14">
    <source>
        <dbReference type="SAM" id="MobiDB-lite"/>
    </source>
</evidence>
<evidence type="ECO:0000256" key="10">
    <source>
        <dbReference type="ARBA" id="ARBA00023159"/>
    </source>
</evidence>
<evidence type="ECO:0000256" key="13">
    <source>
        <dbReference type="ARBA" id="ARBA00025393"/>
    </source>
</evidence>
<feature type="compositionally biased region" description="Low complexity" evidence="14">
    <location>
        <begin position="42"/>
        <end position="54"/>
    </location>
</feature>
<keyword evidence="12" id="KW-0539">Nucleus</keyword>